<dbReference type="InterPro" id="IPR000055">
    <property type="entry name" value="Restrct_endonuc_typeI_TRD"/>
</dbReference>
<dbReference type="PANTHER" id="PTHR30408:SF12">
    <property type="entry name" value="TYPE I RESTRICTION ENZYME MJAVIII SPECIFICITY SUBUNIT"/>
    <property type="match status" value="1"/>
</dbReference>
<dbReference type="RefSeq" id="WP_346751237.1">
    <property type="nucleotide sequence ID" value="NZ_JAUJEA010000002.1"/>
</dbReference>
<evidence type="ECO:0000256" key="2">
    <source>
        <dbReference type="ARBA" id="ARBA00022747"/>
    </source>
</evidence>
<gene>
    <name evidence="5" type="ORF">QQ008_07555</name>
</gene>
<dbReference type="GO" id="GO:0004519">
    <property type="term" value="F:endonuclease activity"/>
    <property type="evidence" value="ECO:0007669"/>
    <property type="project" value="UniProtKB-KW"/>
</dbReference>
<feature type="domain" description="Type I restriction modification DNA specificity" evidence="4">
    <location>
        <begin position="223"/>
        <end position="398"/>
    </location>
</feature>
<keyword evidence="6" id="KW-1185">Reference proteome</keyword>
<organism evidence="5 6">
    <name type="scientific">Splendidivirga corallicola</name>
    <dbReference type="NCBI Taxonomy" id="3051826"/>
    <lineage>
        <taxon>Bacteria</taxon>
        <taxon>Pseudomonadati</taxon>
        <taxon>Bacteroidota</taxon>
        <taxon>Cytophagia</taxon>
        <taxon>Cytophagales</taxon>
        <taxon>Splendidivirgaceae</taxon>
        <taxon>Splendidivirga</taxon>
    </lineage>
</organism>
<dbReference type="InterPro" id="IPR052021">
    <property type="entry name" value="Type-I_RS_S_subunit"/>
</dbReference>
<evidence type="ECO:0000256" key="3">
    <source>
        <dbReference type="ARBA" id="ARBA00023125"/>
    </source>
</evidence>
<sequence length="414" mass="47709">MSKKKKLIPELRFPQFVKEGEWEYLNGNELFEPISNRNHNSDLPILAVTQEQGAIPRELIDYHVSVSDKSIESYKVVEVGDFIISLRSFQGGIEYSNYLGLCSPAYIVLRKKLDVPNDFYRHYFKSFPFIQDLNKNLEGIRDGKMISYKQFSDILIPKPKKQEQQKIASCLSSLDELITAHSDKLETLAAYKKGLMQNLFPQEGQKVPNYRFPEFEKDGKWIKASLGDYYKNLSTGMTPSRQKPEYFNGKIPWITSGELNYNTITKTREYITEEAVKDTNLRIYPPGTLFIAITGLEAPGTRGKCGLNGVEATTNQSCMAFKENSVIDTLFLFHWYMNFSEELYRYSQGTKQQSFNNSIVERFEIVHPSKKEQRKIAFCLSAVDELITAQAEKIEQLQQHKRGLMQGLFPKIEN</sequence>
<accession>A0ABT8KKG8</accession>
<dbReference type="GO" id="GO:0016787">
    <property type="term" value="F:hydrolase activity"/>
    <property type="evidence" value="ECO:0007669"/>
    <property type="project" value="UniProtKB-KW"/>
</dbReference>
<dbReference type="Gene3D" id="3.90.220.20">
    <property type="entry name" value="DNA methylase specificity domains"/>
    <property type="match status" value="2"/>
</dbReference>
<keyword evidence="5" id="KW-0378">Hydrolase</keyword>
<proteinExistence type="inferred from homology"/>
<dbReference type="PANTHER" id="PTHR30408">
    <property type="entry name" value="TYPE-1 RESTRICTION ENZYME ECOKI SPECIFICITY PROTEIN"/>
    <property type="match status" value="1"/>
</dbReference>
<dbReference type="EMBL" id="JAUJEA010000002">
    <property type="protein sequence ID" value="MDN5201211.1"/>
    <property type="molecule type" value="Genomic_DNA"/>
</dbReference>
<comment type="similarity">
    <text evidence="1">Belongs to the type-I restriction system S methylase family.</text>
</comment>
<dbReference type="Pfam" id="PF01420">
    <property type="entry name" value="Methylase_S"/>
    <property type="match status" value="2"/>
</dbReference>
<keyword evidence="3" id="KW-0238">DNA-binding</keyword>
<name>A0ABT8KKG8_9BACT</name>
<protein>
    <submittedName>
        <fullName evidence="5">Restriction endonuclease subunit S</fullName>
        <ecNumber evidence="5">3.1.21.-</ecNumber>
    </submittedName>
</protein>
<feature type="domain" description="Type I restriction modification DNA specificity" evidence="4">
    <location>
        <begin position="53"/>
        <end position="187"/>
    </location>
</feature>
<dbReference type="SUPFAM" id="SSF116734">
    <property type="entry name" value="DNA methylase specificity domain"/>
    <property type="match status" value="2"/>
</dbReference>
<evidence type="ECO:0000256" key="1">
    <source>
        <dbReference type="ARBA" id="ARBA00010923"/>
    </source>
</evidence>
<evidence type="ECO:0000259" key="4">
    <source>
        <dbReference type="Pfam" id="PF01420"/>
    </source>
</evidence>
<dbReference type="EC" id="3.1.21.-" evidence="5"/>
<reference evidence="5" key="1">
    <citation type="submission" date="2023-06" db="EMBL/GenBank/DDBJ databases">
        <title>Genomic of Parafulvivirga corallium.</title>
        <authorList>
            <person name="Wang G."/>
        </authorList>
    </citation>
    <scope>NUCLEOTIDE SEQUENCE</scope>
    <source>
        <strain evidence="5">BMA10</strain>
    </source>
</reference>
<comment type="caution">
    <text evidence="5">The sequence shown here is derived from an EMBL/GenBank/DDBJ whole genome shotgun (WGS) entry which is preliminary data.</text>
</comment>
<keyword evidence="5" id="KW-0255">Endonuclease</keyword>
<evidence type="ECO:0000313" key="5">
    <source>
        <dbReference type="EMBL" id="MDN5201211.1"/>
    </source>
</evidence>
<keyword evidence="5" id="KW-0540">Nuclease</keyword>
<evidence type="ECO:0000313" key="6">
    <source>
        <dbReference type="Proteomes" id="UP001172082"/>
    </source>
</evidence>
<keyword evidence="2" id="KW-0680">Restriction system</keyword>
<dbReference type="Gene3D" id="1.10.287.1120">
    <property type="entry name" value="Bipartite methylase S protein"/>
    <property type="match status" value="1"/>
</dbReference>
<dbReference type="InterPro" id="IPR044946">
    <property type="entry name" value="Restrct_endonuc_typeI_TRD_sf"/>
</dbReference>
<dbReference type="CDD" id="cd17271">
    <property type="entry name" value="RMtype1_S_NmaSCMORF606P_TRD2-CR2_like"/>
    <property type="match status" value="1"/>
</dbReference>
<dbReference type="Proteomes" id="UP001172082">
    <property type="component" value="Unassembled WGS sequence"/>
</dbReference>